<gene>
    <name evidence="2" type="ORF">PHACADRAFT_181595</name>
</gene>
<reference evidence="2 3" key="1">
    <citation type="journal article" date="2012" name="BMC Genomics">
        <title>Comparative genomics of the white-rot fungi, Phanerochaete carnosa and P. chrysosporium, to elucidate the genetic basis of the distinct wood types they colonize.</title>
        <authorList>
            <person name="Suzuki H."/>
            <person name="MacDonald J."/>
            <person name="Syed K."/>
            <person name="Salamov A."/>
            <person name="Hori C."/>
            <person name="Aerts A."/>
            <person name="Henrissat B."/>
            <person name="Wiebenga A."/>
            <person name="vanKuyk P.A."/>
            <person name="Barry K."/>
            <person name="Lindquist E."/>
            <person name="LaButti K."/>
            <person name="Lapidus A."/>
            <person name="Lucas S."/>
            <person name="Coutinho P."/>
            <person name="Gong Y."/>
            <person name="Samejima M."/>
            <person name="Mahadevan R."/>
            <person name="Abou-Zaid M."/>
            <person name="de Vries R.P."/>
            <person name="Igarashi K."/>
            <person name="Yadav J.S."/>
            <person name="Grigoriev I.V."/>
            <person name="Master E.R."/>
        </authorList>
    </citation>
    <scope>NUCLEOTIDE SEQUENCE [LARGE SCALE GENOMIC DNA]</scope>
    <source>
        <strain evidence="2 3">HHB-10118-sp</strain>
    </source>
</reference>
<feature type="compositionally biased region" description="Polar residues" evidence="1">
    <location>
        <begin position="542"/>
        <end position="576"/>
    </location>
</feature>
<proteinExistence type="predicted"/>
<dbReference type="AlphaFoldDB" id="K5W6N8"/>
<feature type="compositionally biased region" description="Acidic residues" evidence="1">
    <location>
        <begin position="420"/>
        <end position="440"/>
    </location>
</feature>
<feature type="compositionally biased region" description="Polar residues" evidence="1">
    <location>
        <begin position="314"/>
        <end position="328"/>
    </location>
</feature>
<dbReference type="GeneID" id="18910023"/>
<dbReference type="HOGENOM" id="CLU_004702_0_0_1"/>
<feature type="compositionally biased region" description="Basic and acidic residues" evidence="1">
    <location>
        <begin position="165"/>
        <end position="176"/>
    </location>
</feature>
<dbReference type="OrthoDB" id="431557at2759"/>
<name>K5W6N8_PHACS</name>
<dbReference type="STRING" id="650164.K5W6N8"/>
<feature type="region of interest" description="Disordered" evidence="1">
    <location>
        <begin position="222"/>
        <end position="651"/>
    </location>
</feature>
<feature type="compositionally biased region" description="Basic and acidic residues" evidence="1">
    <location>
        <begin position="446"/>
        <end position="465"/>
    </location>
</feature>
<feature type="compositionally biased region" description="Gly residues" evidence="1">
    <location>
        <begin position="12"/>
        <end position="34"/>
    </location>
</feature>
<sequence length="960" mass="100700">MQQPPTGPMAGPAGGGMNGHQGPNVGHGRGGGPGANQVPLGGHRGGFGGGRGGNMGGGRGRGGGMGMNRGGNRGGRGGGMYNNMGGRGGGPGQGSSFRGHGNRGFGNRDNRRGGSFNAGAGQNFPHGNPPTQPAQQQPPHGPQQNFSGSFRGRNQGYAGGHSRAGRHDSAALHKDSSISSTVSSGKKDENRRTLTDFKIVGLEIQDLDWSWGTVLRPSAVADVKEELDDSRPPLASEVAESESIEQKPVVDSNAGTEGPAESADVTIALPEPSQSAVPDATPVKTEGSSALPPPPSRIRIYFHTPVTADDAHAVSTQPSFSHGSASESSVRKGKRKKLEDDDGDIEDGRGPPPPPPQHSGFDHEDSSVGAGPDFEALDSTVGRDSAAPSVAETTSEGDWLMAAIGEDEGADGEQAHPETEDVDAEGEPDDYDGNDYDEMDTQMHVAESDQSHFEGDGLHSEDASARDSGSVPPGLSSHLEPSHGESGSPHGDQVGNADANAPSAPPEQNASAAPPPPEGENSSPAVVSPATEPAPAAEPVTQSAGDTDGSSSVQTEQQANGTTGTPHPLQAVSSIATIPDTEAQPVDPQDFPAAQHLDSQQTPASHGISVEATQLLEPPSDPYDPEHPPSSETSSVTMNASPTITTAPPSEEPVQIVKPEANGVHVPSANRLSISYAAGTRRMVIDATVVEKLKVFRSEARIEVYMTISEDKGHLKGILIEGTTEGSTSYTALAIPQNSEDDQTVPSFRKATLPLQTVLVAYLDKERPLSEPRWVKTGDVHDWLKSMFGRMFWVAGEAADGWEKKIEVVDPDPPPTIWTVLEAWAVNSNVGVQNERQRFLRTHMTETDNILEVLLRLVRGERASYSQSAPVISAPSVSGPLLSALSQGSAHAAQQTHVSLAVLAIFRLAVEFAKKAVGDEGKTEVEERVGEIIRCLPSHLIYKSLDGIFKEWRVEKKGGR</sequence>
<feature type="compositionally biased region" description="Polar residues" evidence="1">
    <location>
        <begin position="633"/>
        <end position="648"/>
    </location>
</feature>
<evidence type="ECO:0000256" key="1">
    <source>
        <dbReference type="SAM" id="MobiDB-lite"/>
    </source>
</evidence>
<dbReference type="InParanoid" id="K5W6N8"/>
<feature type="compositionally biased region" description="Basic and acidic residues" evidence="1">
    <location>
        <begin position="185"/>
        <end position="194"/>
    </location>
</feature>
<dbReference type="Proteomes" id="UP000008370">
    <property type="component" value="Unassembled WGS sequence"/>
</dbReference>
<evidence type="ECO:0000313" key="3">
    <source>
        <dbReference type="Proteomes" id="UP000008370"/>
    </source>
</evidence>
<dbReference type="RefSeq" id="XP_007392161.1">
    <property type="nucleotide sequence ID" value="XM_007392099.1"/>
</dbReference>
<dbReference type="EMBL" id="JH930469">
    <property type="protein sequence ID" value="EKM59603.1"/>
    <property type="molecule type" value="Genomic_DNA"/>
</dbReference>
<evidence type="ECO:0000313" key="2">
    <source>
        <dbReference type="EMBL" id="EKM59603.1"/>
    </source>
</evidence>
<dbReference type="KEGG" id="pco:PHACADRAFT_181595"/>
<feature type="region of interest" description="Disordered" evidence="1">
    <location>
        <begin position="1"/>
        <end position="194"/>
    </location>
</feature>
<organism evidence="2 3">
    <name type="scientific">Phanerochaete carnosa (strain HHB-10118-sp)</name>
    <name type="common">White-rot fungus</name>
    <name type="synonym">Peniophora carnosa</name>
    <dbReference type="NCBI Taxonomy" id="650164"/>
    <lineage>
        <taxon>Eukaryota</taxon>
        <taxon>Fungi</taxon>
        <taxon>Dikarya</taxon>
        <taxon>Basidiomycota</taxon>
        <taxon>Agaricomycotina</taxon>
        <taxon>Agaricomycetes</taxon>
        <taxon>Polyporales</taxon>
        <taxon>Phanerochaetaceae</taxon>
        <taxon>Phanerochaete</taxon>
    </lineage>
</organism>
<feature type="compositionally biased region" description="Low complexity" evidence="1">
    <location>
        <begin position="133"/>
        <end position="144"/>
    </location>
</feature>
<feature type="compositionally biased region" description="Gly residues" evidence="1">
    <location>
        <begin position="42"/>
        <end position="93"/>
    </location>
</feature>
<feature type="compositionally biased region" description="Low complexity" evidence="1">
    <location>
        <begin position="522"/>
        <end position="541"/>
    </location>
</feature>
<accession>K5W6N8</accession>
<protein>
    <submittedName>
        <fullName evidence="2">Uncharacterized protein</fullName>
    </submittedName>
</protein>
<keyword evidence="3" id="KW-1185">Reference proteome</keyword>
<feature type="compositionally biased region" description="Low complexity" evidence="1">
    <location>
        <begin position="1"/>
        <end position="11"/>
    </location>
</feature>